<protein>
    <submittedName>
        <fullName evidence="1">GNAT family N-acetyltransferase</fullName>
    </submittedName>
</protein>
<comment type="caution">
    <text evidence="1">The sequence shown here is derived from an EMBL/GenBank/DDBJ whole genome shotgun (WGS) entry which is preliminary data.</text>
</comment>
<dbReference type="AlphaFoldDB" id="A0A7W3T321"/>
<evidence type="ECO:0000313" key="1">
    <source>
        <dbReference type="EMBL" id="MBB0229873.1"/>
    </source>
</evidence>
<dbReference type="SUPFAM" id="SSF55729">
    <property type="entry name" value="Acyl-CoA N-acyltransferases (Nat)"/>
    <property type="match status" value="1"/>
</dbReference>
<gene>
    <name evidence="1" type="ORF">FOE67_10185</name>
</gene>
<keyword evidence="1" id="KW-0808">Transferase</keyword>
<name>A0A7W3T321_9ACTN</name>
<sequence>RVLARAERVAAGEWGAGRMEMTVISLRSDLIAWYERRGYRRTGRMTPFPYGDPRFGLPRRPDLRFETLVKDLSAAGTRILRP</sequence>
<dbReference type="InterPro" id="IPR016181">
    <property type="entry name" value="Acyl_CoA_acyltransferase"/>
</dbReference>
<dbReference type="Gene3D" id="3.40.630.30">
    <property type="match status" value="1"/>
</dbReference>
<keyword evidence="2" id="KW-1185">Reference proteome</keyword>
<dbReference type="EMBL" id="VKHS01000182">
    <property type="protein sequence ID" value="MBB0229873.1"/>
    <property type="molecule type" value="Genomic_DNA"/>
</dbReference>
<feature type="non-terminal residue" evidence="1">
    <location>
        <position position="1"/>
    </location>
</feature>
<dbReference type="Proteomes" id="UP000530234">
    <property type="component" value="Unassembled WGS sequence"/>
</dbReference>
<reference evidence="2" key="1">
    <citation type="submission" date="2019-10" db="EMBL/GenBank/DDBJ databases">
        <title>Streptomyces sp. nov., a novel actinobacterium isolated from alkaline environment.</title>
        <authorList>
            <person name="Golinska P."/>
        </authorList>
    </citation>
    <scope>NUCLEOTIDE SEQUENCE [LARGE SCALE GENOMIC DNA]</scope>
    <source>
        <strain evidence="2">DSM 42108</strain>
    </source>
</reference>
<proteinExistence type="predicted"/>
<organism evidence="1 2">
    <name type="scientific">Streptomyces calidiresistens</name>
    <dbReference type="NCBI Taxonomy" id="1485586"/>
    <lineage>
        <taxon>Bacteria</taxon>
        <taxon>Bacillati</taxon>
        <taxon>Actinomycetota</taxon>
        <taxon>Actinomycetes</taxon>
        <taxon>Kitasatosporales</taxon>
        <taxon>Streptomycetaceae</taxon>
        <taxon>Streptomyces</taxon>
    </lineage>
</organism>
<accession>A0A7W3T321</accession>
<dbReference type="GO" id="GO:0016740">
    <property type="term" value="F:transferase activity"/>
    <property type="evidence" value="ECO:0007669"/>
    <property type="project" value="UniProtKB-KW"/>
</dbReference>
<evidence type="ECO:0000313" key="2">
    <source>
        <dbReference type="Proteomes" id="UP000530234"/>
    </source>
</evidence>